<reference evidence="9" key="1">
    <citation type="journal article" date="2019" name="bioRxiv">
        <title>The Genome of the Zebra Mussel, Dreissena polymorpha: A Resource for Invasive Species Research.</title>
        <authorList>
            <person name="McCartney M.A."/>
            <person name="Auch B."/>
            <person name="Kono T."/>
            <person name="Mallez S."/>
            <person name="Zhang Y."/>
            <person name="Obille A."/>
            <person name="Becker A."/>
            <person name="Abrahante J.E."/>
            <person name="Garbe J."/>
            <person name="Badalamenti J.P."/>
            <person name="Herman A."/>
            <person name="Mangelson H."/>
            <person name="Liachko I."/>
            <person name="Sullivan S."/>
            <person name="Sone E.D."/>
            <person name="Koren S."/>
            <person name="Silverstein K.A.T."/>
            <person name="Beckman K.B."/>
            <person name="Gohl D.M."/>
        </authorList>
    </citation>
    <scope>NUCLEOTIDE SEQUENCE</scope>
    <source>
        <strain evidence="9">Duluth1</strain>
        <tissue evidence="9">Whole animal</tissue>
    </source>
</reference>
<comment type="caution">
    <text evidence="8">Lacks conserved residue(s) required for the propagation of feature annotation.</text>
</comment>
<evidence type="ECO:0000313" key="10">
    <source>
        <dbReference type="Proteomes" id="UP000828390"/>
    </source>
</evidence>
<feature type="chain" id="PRO_5039749846" description="Transmembrane 9 superfamily member" evidence="8">
    <location>
        <begin position="19"/>
        <end position="251"/>
    </location>
</feature>
<evidence type="ECO:0000256" key="6">
    <source>
        <dbReference type="ARBA" id="ARBA00023136"/>
    </source>
</evidence>
<keyword evidence="10" id="KW-1185">Reference proteome</keyword>
<dbReference type="Proteomes" id="UP000828390">
    <property type="component" value="Unassembled WGS sequence"/>
</dbReference>
<proteinExistence type="inferred from homology"/>
<reference evidence="9" key="2">
    <citation type="submission" date="2020-11" db="EMBL/GenBank/DDBJ databases">
        <authorList>
            <person name="McCartney M.A."/>
            <person name="Auch B."/>
            <person name="Kono T."/>
            <person name="Mallez S."/>
            <person name="Becker A."/>
            <person name="Gohl D.M."/>
            <person name="Silverstein K.A.T."/>
            <person name="Koren S."/>
            <person name="Bechman K.B."/>
            <person name="Herman A."/>
            <person name="Abrahante J.E."/>
            <person name="Garbe J."/>
        </authorList>
    </citation>
    <scope>NUCLEOTIDE SEQUENCE</scope>
    <source>
        <strain evidence="9">Duluth1</strain>
        <tissue evidence="9">Whole animal</tissue>
    </source>
</reference>
<sequence>MAVCHFFVVLAILNAVFCNEYSDNETVIMYVNKVGPYFNPHETYHYYQLPVCRPKKIEHKSLTLGEVLDGDRMALSMYSINYKSDVAIKELCRVTFQEDDLQLLRDAIEDLYYFEFVLDEIPIRGFIGHLEEGGFLPHTHKVFLWAHLSFNIEYNGKHIIYANVSTKEKEPVNLDDVTAPLEVAFTYSVKWHSTDLKFEQRGQRMRDNRFFPKTLEIHWLSIINSMVLVFLLIGFVVIILRKKVRTILAEA</sequence>
<protein>
    <recommendedName>
        <fullName evidence="8">Transmembrane 9 superfamily member</fullName>
    </recommendedName>
</protein>
<evidence type="ECO:0000256" key="5">
    <source>
        <dbReference type="ARBA" id="ARBA00022989"/>
    </source>
</evidence>
<dbReference type="GO" id="GO:0000421">
    <property type="term" value="C:autophagosome membrane"/>
    <property type="evidence" value="ECO:0007669"/>
    <property type="project" value="UniProtKB-SubCell"/>
</dbReference>
<keyword evidence="4 8" id="KW-0732">Signal</keyword>
<dbReference type="AlphaFoldDB" id="A0A9D4I657"/>
<dbReference type="PANTHER" id="PTHR10766">
    <property type="entry name" value="TRANSMEMBRANE 9 SUPERFAMILY PROTEIN"/>
    <property type="match status" value="1"/>
</dbReference>
<keyword evidence="5 8" id="KW-1133">Transmembrane helix</keyword>
<evidence type="ECO:0000256" key="8">
    <source>
        <dbReference type="RuleBase" id="RU363079"/>
    </source>
</evidence>
<organism evidence="9 10">
    <name type="scientific">Dreissena polymorpha</name>
    <name type="common">Zebra mussel</name>
    <name type="synonym">Mytilus polymorpha</name>
    <dbReference type="NCBI Taxonomy" id="45954"/>
    <lineage>
        <taxon>Eukaryota</taxon>
        <taxon>Metazoa</taxon>
        <taxon>Spiralia</taxon>
        <taxon>Lophotrochozoa</taxon>
        <taxon>Mollusca</taxon>
        <taxon>Bivalvia</taxon>
        <taxon>Autobranchia</taxon>
        <taxon>Heteroconchia</taxon>
        <taxon>Euheterodonta</taxon>
        <taxon>Imparidentia</taxon>
        <taxon>Neoheterodontei</taxon>
        <taxon>Myida</taxon>
        <taxon>Dreissenoidea</taxon>
        <taxon>Dreissenidae</taxon>
        <taxon>Dreissena</taxon>
    </lineage>
</organism>
<dbReference type="EMBL" id="JAIWYP010000010">
    <property type="protein sequence ID" value="KAH3748748.1"/>
    <property type="molecule type" value="Genomic_DNA"/>
</dbReference>
<comment type="similarity">
    <text evidence="2 8">Belongs to the nonaspanin (TM9SF) (TC 9.A.2) family.</text>
</comment>
<accession>A0A9D4I657</accession>
<evidence type="ECO:0000256" key="1">
    <source>
        <dbReference type="ARBA" id="ARBA00004542"/>
    </source>
</evidence>
<evidence type="ECO:0000256" key="4">
    <source>
        <dbReference type="ARBA" id="ARBA00022729"/>
    </source>
</evidence>
<evidence type="ECO:0000256" key="2">
    <source>
        <dbReference type="ARBA" id="ARBA00005227"/>
    </source>
</evidence>
<dbReference type="PANTHER" id="PTHR10766:SF177">
    <property type="entry name" value="TRANSMEMBRANE 9 SUPERFAMILY MEMBER 1"/>
    <property type="match status" value="1"/>
</dbReference>
<evidence type="ECO:0000313" key="9">
    <source>
        <dbReference type="EMBL" id="KAH3748748.1"/>
    </source>
</evidence>
<comment type="function">
    <text evidence="7">Plays an essential role in autophagy.</text>
</comment>
<keyword evidence="6 8" id="KW-0472">Membrane</keyword>
<dbReference type="InterPro" id="IPR004240">
    <property type="entry name" value="EMP70"/>
</dbReference>
<dbReference type="Pfam" id="PF02990">
    <property type="entry name" value="EMP70"/>
    <property type="match status" value="1"/>
</dbReference>
<name>A0A9D4I657_DREPO</name>
<keyword evidence="3 8" id="KW-0812">Transmembrane</keyword>
<evidence type="ECO:0000256" key="3">
    <source>
        <dbReference type="ARBA" id="ARBA00022692"/>
    </source>
</evidence>
<dbReference type="GO" id="GO:0072657">
    <property type="term" value="P:protein localization to membrane"/>
    <property type="evidence" value="ECO:0007669"/>
    <property type="project" value="TreeGrafter"/>
</dbReference>
<comment type="subcellular location">
    <subcellularLocation>
        <location evidence="1">Cytoplasmic vesicle</location>
        <location evidence="1">Autophagosome membrane</location>
        <topology evidence="1">Multi-pass membrane protein</topology>
    </subcellularLocation>
</comment>
<feature type="transmembrane region" description="Helical" evidence="8">
    <location>
        <begin position="217"/>
        <end position="240"/>
    </location>
</feature>
<comment type="caution">
    <text evidence="9">The sequence shown here is derived from an EMBL/GenBank/DDBJ whole genome shotgun (WGS) entry which is preliminary data.</text>
</comment>
<feature type="signal peptide" evidence="8">
    <location>
        <begin position="1"/>
        <end position="18"/>
    </location>
</feature>
<gene>
    <name evidence="9" type="ORF">DPMN_183198</name>
</gene>
<evidence type="ECO:0000256" key="7">
    <source>
        <dbReference type="ARBA" id="ARBA00037688"/>
    </source>
</evidence>